<feature type="non-terminal residue" evidence="1">
    <location>
        <position position="1"/>
    </location>
</feature>
<dbReference type="EMBL" id="OZ021740">
    <property type="protein sequence ID" value="CAK9324016.1"/>
    <property type="molecule type" value="Genomic_DNA"/>
</dbReference>
<evidence type="ECO:0000313" key="2">
    <source>
        <dbReference type="Proteomes" id="UP001642487"/>
    </source>
</evidence>
<evidence type="ECO:0000313" key="1">
    <source>
        <dbReference type="EMBL" id="CAK9324016.1"/>
    </source>
</evidence>
<proteinExistence type="predicted"/>
<name>A0ABP0YUH3_9ROSI</name>
<dbReference type="Proteomes" id="UP001642487">
    <property type="component" value="Chromosome 6"/>
</dbReference>
<reference evidence="1 2" key="1">
    <citation type="submission" date="2024-03" db="EMBL/GenBank/DDBJ databases">
        <authorList>
            <person name="Gkanogiannis A."/>
            <person name="Becerra Lopez-Lavalle L."/>
        </authorList>
    </citation>
    <scope>NUCLEOTIDE SEQUENCE [LARGE SCALE GENOMIC DNA]</scope>
</reference>
<keyword evidence="2" id="KW-1185">Reference proteome</keyword>
<accession>A0ABP0YUH3</accession>
<organism evidence="1 2">
    <name type="scientific">Citrullus colocynthis</name>
    <name type="common">colocynth</name>
    <dbReference type="NCBI Taxonomy" id="252529"/>
    <lineage>
        <taxon>Eukaryota</taxon>
        <taxon>Viridiplantae</taxon>
        <taxon>Streptophyta</taxon>
        <taxon>Embryophyta</taxon>
        <taxon>Tracheophyta</taxon>
        <taxon>Spermatophyta</taxon>
        <taxon>Magnoliopsida</taxon>
        <taxon>eudicotyledons</taxon>
        <taxon>Gunneridae</taxon>
        <taxon>Pentapetalae</taxon>
        <taxon>rosids</taxon>
        <taxon>fabids</taxon>
        <taxon>Cucurbitales</taxon>
        <taxon>Cucurbitaceae</taxon>
        <taxon>Benincaseae</taxon>
        <taxon>Citrullus</taxon>
    </lineage>
</organism>
<gene>
    <name evidence="1" type="ORF">CITCOLO1_LOCUS16233</name>
</gene>
<protein>
    <submittedName>
        <fullName evidence="1">Uncharacterized protein</fullName>
    </submittedName>
</protein>
<sequence length="64" mass="7220">EVPEDHKLQCAILMLTENAKRTEIFIQGLRSELQGLVYAHEPKTYATTLRVAMRIDADAQYGDG</sequence>